<reference evidence="1" key="1">
    <citation type="submission" date="2022-11" db="EMBL/GenBank/DDBJ databases">
        <title>Chromosomal genome sequence assembly and mating type (MAT) locus characterization of the leprose asexual lichenized fungus Lepraria neglecta (Nyl.) Erichsen.</title>
        <authorList>
            <person name="Allen J.L."/>
            <person name="Pfeffer B."/>
        </authorList>
    </citation>
    <scope>NUCLEOTIDE SEQUENCE</scope>
    <source>
        <strain evidence="1">Allen 5258</strain>
    </source>
</reference>
<protein>
    <submittedName>
        <fullName evidence="1">Uncharacterized protein</fullName>
    </submittedName>
</protein>
<organism evidence="1 2">
    <name type="scientific">Lepraria neglecta</name>
    <dbReference type="NCBI Taxonomy" id="209136"/>
    <lineage>
        <taxon>Eukaryota</taxon>
        <taxon>Fungi</taxon>
        <taxon>Dikarya</taxon>
        <taxon>Ascomycota</taxon>
        <taxon>Pezizomycotina</taxon>
        <taxon>Lecanoromycetes</taxon>
        <taxon>OSLEUM clade</taxon>
        <taxon>Lecanoromycetidae</taxon>
        <taxon>Lecanorales</taxon>
        <taxon>Lecanorineae</taxon>
        <taxon>Stereocaulaceae</taxon>
        <taxon>Lepraria</taxon>
    </lineage>
</organism>
<dbReference type="AlphaFoldDB" id="A0AAE0DLH5"/>
<gene>
    <name evidence="1" type="ORF">OEA41_001410</name>
</gene>
<dbReference type="EMBL" id="JASNWA010000006">
    <property type="protein sequence ID" value="KAK3174166.1"/>
    <property type="molecule type" value="Genomic_DNA"/>
</dbReference>
<evidence type="ECO:0000313" key="2">
    <source>
        <dbReference type="Proteomes" id="UP001276659"/>
    </source>
</evidence>
<accession>A0AAE0DLH5</accession>
<dbReference type="Proteomes" id="UP001276659">
    <property type="component" value="Unassembled WGS sequence"/>
</dbReference>
<name>A0AAE0DLH5_9LECA</name>
<proteinExistence type="predicted"/>
<comment type="caution">
    <text evidence="1">The sequence shown here is derived from an EMBL/GenBank/DDBJ whole genome shotgun (WGS) entry which is preliminary data.</text>
</comment>
<keyword evidence="2" id="KW-1185">Reference proteome</keyword>
<evidence type="ECO:0000313" key="1">
    <source>
        <dbReference type="EMBL" id="KAK3174166.1"/>
    </source>
</evidence>
<sequence>MTNTIYPPADAPQSIQFNNTLDNLSYFRDPYAKETGRDASGYVIAGLTLESKFLNPKGDPSIAVLVPQDELQSRGKILFLDDGRTVITASTTVLVAIDPKKNKGKKQAWLFVTGPMPTGVASMKVDL</sequence>